<dbReference type="SMART" id="SM00173">
    <property type="entry name" value="RAS"/>
    <property type="match status" value="1"/>
</dbReference>
<organism evidence="10 11">
    <name type="scientific">Circinella minor</name>
    <dbReference type="NCBI Taxonomy" id="1195481"/>
    <lineage>
        <taxon>Eukaryota</taxon>
        <taxon>Fungi</taxon>
        <taxon>Fungi incertae sedis</taxon>
        <taxon>Mucoromycota</taxon>
        <taxon>Mucoromycotina</taxon>
        <taxon>Mucoromycetes</taxon>
        <taxon>Mucorales</taxon>
        <taxon>Lichtheimiaceae</taxon>
        <taxon>Circinella</taxon>
    </lineage>
</organism>
<sequence>MPRRSNSNNKLQKQLVIIGDGACGKTSLLIVYSREIFPEVHIPTVFETYVKEVEIDNKRVELALWDTAGQETFDRLRTLAYPDSDVIVIAFSIGDPETLENVEEKWVPEVAHHCPRVPTVLVGCKKDLRNDPETIENLRKHNLAPVSWARGLKVMKDIGASNYVECSAKLNDNVNEVFIQAIRATFNKKISCKIL</sequence>
<evidence type="ECO:0000256" key="3">
    <source>
        <dbReference type="ARBA" id="ARBA00022475"/>
    </source>
</evidence>
<dbReference type="InterPro" id="IPR027417">
    <property type="entry name" value="P-loop_NTPase"/>
</dbReference>
<name>A0A8H7S335_9FUNG</name>
<evidence type="ECO:0000256" key="1">
    <source>
        <dbReference type="ARBA" id="ARBA00004342"/>
    </source>
</evidence>
<dbReference type="PROSITE" id="PS51421">
    <property type="entry name" value="RAS"/>
    <property type="match status" value="1"/>
</dbReference>
<evidence type="ECO:0000256" key="2">
    <source>
        <dbReference type="ARBA" id="ARBA00010142"/>
    </source>
</evidence>
<dbReference type="NCBIfam" id="TIGR00231">
    <property type="entry name" value="small_GTP"/>
    <property type="match status" value="1"/>
</dbReference>
<evidence type="ECO:0000256" key="5">
    <source>
        <dbReference type="ARBA" id="ARBA00022741"/>
    </source>
</evidence>
<evidence type="ECO:0000256" key="6">
    <source>
        <dbReference type="ARBA" id="ARBA00023134"/>
    </source>
</evidence>
<keyword evidence="7" id="KW-0472">Membrane</keyword>
<dbReference type="PANTHER" id="PTHR24072">
    <property type="entry name" value="RHO FAMILY GTPASE"/>
    <property type="match status" value="1"/>
</dbReference>
<dbReference type="AlphaFoldDB" id="A0A8H7S335"/>
<evidence type="ECO:0000256" key="8">
    <source>
        <dbReference type="ARBA" id="ARBA00023288"/>
    </source>
</evidence>
<reference evidence="10 11" key="1">
    <citation type="submission" date="2020-12" db="EMBL/GenBank/DDBJ databases">
        <title>Metabolic potential, ecology and presence of endohyphal bacteria is reflected in genomic diversity of Mucoromycotina.</title>
        <authorList>
            <person name="Muszewska A."/>
            <person name="Okrasinska A."/>
            <person name="Steczkiewicz K."/>
            <person name="Drgas O."/>
            <person name="Orlowska M."/>
            <person name="Perlinska-Lenart U."/>
            <person name="Aleksandrzak-Piekarczyk T."/>
            <person name="Szatraj K."/>
            <person name="Zielenkiewicz U."/>
            <person name="Pilsyk S."/>
            <person name="Malc E."/>
            <person name="Mieczkowski P."/>
            <person name="Kruszewska J.S."/>
            <person name="Biernat P."/>
            <person name="Pawlowska J."/>
        </authorList>
    </citation>
    <scope>NUCLEOTIDE SEQUENCE [LARGE SCALE GENOMIC DNA]</scope>
    <source>
        <strain evidence="10 11">CBS 142.35</strain>
    </source>
</reference>
<keyword evidence="8" id="KW-0449">Lipoprotein</keyword>
<keyword evidence="4" id="KW-0488">Methylation</keyword>
<dbReference type="Gene3D" id="3.40.50.300">
    <property type="entry name" value="P-loop containing nucleotide triphosphate hydrolases"/>
    <property type="match status" value="1"/>
</dbReference>
<keyword evidence="6" id="KW-0342">GTP-binding</keyword>
<evidence type="ECO:0000256" key="9">
    <source>
        <dbReference type="ARBA" id="ARBA00023289"/>
    </source>
</evidence>
<comment type="subcellular location">
    <subcellularLocation>
        <location evidence="1">Cell membrane</location>
        <topology evidence="1">Lipid-anchor</topology>
        <orientation evidence="1">Cytoplasmic side</orientation>
    </subcellularLocation>
</comment>
<dbReference type="SMART" id="SM00174">
    <property type="entry name" value="RHO"/>
    <property type="match status" value="1"/>
</dbReference>
<dbReference type="GO" id="GO:0005886">
    <property type="term" value="C:plasma membrane"/>
    <property type="evidence" value="ECO:0007669"/>
    <property type="project" value="UniProtKB-SubCell"/>
</dbReference>
<dbReference type="PROSITE" id="PS51420">
    <property type="entry name" value="RHO"/>
    <property type="match status" value="1"/>
</dbReference>
<dbReference type="GO" id="GO:0003924">
    <property type="term" value="F:GTPase activity"/>
    <property type="evidence" value="ECO:0007669"/>
    <property type="project" value="InterPro"/>
</dbReference>
<dbReference type="GO" id="GO:0007264">
    <property type="term" value="P:small GTPase-mediated signal transduction"/>
    <property type="evidence" value="ECO:0007669"/>
    <property type="project" value="InterPro"/>
</dbReference>
<dbReference type="Proteomes" id="UP000646827">
    <property type="component" value="Unassembled WGS sequence"/>
</dbReference>
<dbReference type="EMBL" id="JAEPRB010000099">
    <property type="protein sequence ID" value="KAG2221809.1"/>
    <property type="molecule type" value="Genomic_DNA"/>
</dbReference>
<protein>
    <submittedName>
        <fullName evidence="10">Uncharacterized protein</fullName>
    </submittedName>
</protein>
<keyword evidence="9" id="KW-0636">Prenylation</keyword>
<evidence type="ECO:0000313" key="11">
    <source>
        <dbReference type="Proteomes" id="UP000646827"/>
    </source>
</evidence>
<dbReference type="InterPro" id="IPR005225">
    <property type="entry name" value="Small_GTP-bd"/>
</dbReference>
<keyword evidence="11" id="KW-1185">Reference proteome</keyword>
<keyword evidence="3" id="KW-1003">Cell membrane</keyword>
<dbReference type="InterPro" id="IPR003578">
    <property type="entry name" value="Small_GTPase_Rho"/>
</dbReference>
<dbReference type="FunFam" id="3.40.50.300:FF:000983">
    <property type="entry name" value="Rho family GTPase"/>
    <property type="match status" value="1"/>
</dbReference>
<keyword evidence="5" id="KW-0547">Nucleotide-binding</keyword>
<dbReference type="PRINTS" id="PR00449">
    <property type="entry name" value="RASTRNSFRMNG"/>
</dbReference>
<proteinExistence type="inferred from homology"/>
<dbReference type="SMART" id="SM00175">
    <property type="entry name" value="RAB"/>
    <property type="match status" value="1"/>
</dbReference>
<gene>
    <name evidence="10" type="ORF">INT45_013305</name>
</gene>
<evidence type="ECO:0000256" key="4">
    <source>
        <dbReference type="ARBA" id="ARBA00022481"/>
    </source>
</evidence>
<accession>A0A8H7S335</accession>
<dbReference type="PROSITE" id="PS51419">
    <property type="entry name" value="RAB"/>
    <property type="match status" value="1"/>
</dbReference>
<evidence type="ECO:0000313" key="10">
    <source>
        <dbReference type="EMBL" id="KAG2221809.1"/>
    </source>
</evidence>
<evidence type="ECO:0000256" key="7">
    <source>
        <dbReference type="ARBA" id="ARBA00023136"/>
    </source>
</evidence>
<dbReference type="OrthoDB" id="8830751at2759"/>
<dbReference type="InterPro" id="IPR001806">
    <property type="entry name" value="Small_GTPase"/>
</dbReference>
<comment type="similarity">
    <text evidence="2">Belongs to the small GTPase superfamily. Rho family.</text>
</comment>
<comment type="caution">
    <text evidence="10">The sequence shown here is derived from an EMBL/GenBank/DDBJ whole genome shotgun (WGS) entry which is preliminary data.</text>
</comment>
<dbReference type="SUPFAM" id="SSF52540">
    <property type="entry name" value="P-loop containing nucleoside triphosphate hydrolases"/>
    <property type="match status" value="1"/>
</dbReference>
<dbReference type="GO" id="GO:0005525">
    <property type="term" value="F:GTP binding"/>
    <property type="evidence" value="ECO:0007669"/>
    <property type="project" value="UniProtKB-KW"/>
</dbReference>
<dbReference type="Pfam" id="PF00071">
    <property type="entry name" value="Ras"/>
    <property type="match status" value="1"/>
</dbReference>